<dbReference type="PANTHER" id="PTHR44591:SF20">
    <property type="entry name" value="PROTEIN PILH"/>
    <property type="match status" value="1"/>
</dbReference>
<evidence type="ECO:0000313" key="5">
    <source>
        <dbReference type="Proteomes" id="UP000000483"/>
    </source>
</evidence>
<feature type="modified residue" description="4-aspartylphosphate" evidence="2">
    <location>
        <position position="55"/>
    </location>
</feature>
<dbReference type="PANTHER" id="PTHR44591">
    <property type="entry name" value="STRESS RESPONSE REGULATOR PROTEIN 1"/>
    <property type="match status" value="1"/>
</dbReference>
<dbReference type="SUPFAM" id="SSF52172">
    <property type="entry name" value="CheY-like"/>
    <property type="match status" value="1"/>
</dbReference>
<protein>
    <submittedName>
        <fullName evidence="4">Response regulator receiver protein</fullName>
    </submittedName>
</protein>
<dbReference type="Proteomes" id="UP000000483">
    <property type="component" value="Chromosome"/>
</dbReference>
<dbReference type="eggNOG" id="COG0745">
    <property type="taxonomic scope" value="Bacteria"/>
</dbReference>
<evidence type="ECO:0000313" key="4">
    <source>
        <dbReference type="EMBL" id="AEB08716.1"/>
    </source>
</evidence>
<reference evidence="4 5" key="1">
    <citation type="journal article" date="2011" name="Stand. Genomic Sci.">
        <title>Complete genome sequence of the acetate-degrading sulfate reducer Desulfobacca acetoxidans type strain (ASRB2).</title>
        <authorList>
            <person name="Goker M."/>
            <person name="Teshima H."/>
            <person name="Lapidus A."/>
            <person name="Nolan M."/>
            <person name="Lucas S."/>
            <person name="Hammon N."/>
            <person name="Deshpande S."/>
            <person name="Cheng J.F."/>
            <person name="Tapia R."/>
            <person name="Han C."/>
            <person name="Goodwin L."/>
            <person name="Pitluck S."/>
            <person name="Huntemann M."/>
            <person name="Liolios K."/>
            <person name="Ivanova N."/>
            <person name="Pagani I."/>
            <person name="Mavromatis K."/>
            <person name="Ovchinikova G."/>
            <person name="Pati A."/>
            <person name="Chen A."/>
            <person name="Palaniappan K."/>
            <person name="Land M."/>
            <person name="Hauser L."/>
            <person name="Brambilla E.M."/>
            <person name="Rohde M."/>
            <person name="Spring S."/>
            <person name="Detter J.C."/>
            <person name="Woyke T."/>
            <person name="Bristow J."/>
            <person name="Eisen J.A."/>
            <person name="Markowitz V."/>
            <person name="Hugenholtz P."/>
            <person name="Kyrpides N.C."/>
            <person name="Klenk H.P."/>
        </authorList>
    </citation>
    <scope>NUCLEOTIDE SEQUENCE [LARGE SCALE GENOMIC DNA]</scope>
    <source>
        <strain evidence="5">ATCC 700848 / DSM 11109 / ASRB2</strain>
    </source>
</reference>
<dbReference type="KEGG" id="dao:Desac_0838"/>
<dbReference type="InterPro" id="IPR001789">
    <property type="entry name" value="Sig_transdc_resp-reg_receiver"/>
</dbReference>
<proteinExistence type="predicted"/>
<feature type="domain" description="Response regulatory" evidence="3">
    <location>
        <begin position="6"/>
        <end position="120"/>
    </location>
</feature>
<dbReference type="InterPro" id="IPR011006">
    <property type="entry name" value="CheY-like_superfamily"/>
</dbReference>
<dbReference type="GO" id="GO:0000160">
    <property type="term" value="P:phosphorelay signal transduction system"/>
    <property type="evidence" value="ECO:0007669"/>
    <property type="project" value="InterPro"/>
</dbReference>
<dbReference type="Pfam" id="PF00072">
    <property type="entry name" value="Response_reg"/>
    <property type="match status" value="1"/>
</dbReference>
<organism evidence="4 5">
    <name type="scientific">Desulfobacca acetoxidans (strain ATCC 700848 / DSM 11109 / ASRB2)</name>
    <dbReference type="NCBI Taxonomy" id="880072"/>
    <lineage>
        <taxon>Bacteria</taxon>
        <taxon>Pseudomonadati</taxon>
        <taxon>Thermodesulfobacteriota</taxon>
        <taxon>Desulfobaccia</taxon>
        <taxon>Desulfobaccales</taxon>
        <taxon>Desulfobaccaceae</taxon>
        <taxon>Desulfobacca</taxon>
    </lineage>
</organism>
<evidence type="ECO:0000256" key="2">
    <source>
        <dbReference type="PROSITE-ProRule" id="PRU00169"/>
    </source>
</evidence>
<dbReference type="InterPro" id="IPR050595">
    <property type="entry name" value="Bact_response_regulator"/>
</dbReference>
<keyword evidence="5" id="KW-1185">Reference proteome</keyword>
<dbReference type="HOGENOM" id="CLU_1872066_0_0_7"/>
<dbReference type="STRING" id="880072.Desac_0838"/>
<sequence>MEQCGTLLIAEHGCELSDCLHPWLIENGHQCLKVDNIKDVLMTLQTEKVNVLVMDVSLPESLGYDAISIIKGLYRRLPVIVTADENNPEQESRIRRKGIFYYHVKSFGVDELMLAISNALMRSYSGGKVDAFTRKT</sequence>
<accession>F2NGU5</accession>
<dbReference type="PROSITE" id="PS50110">
    <property type="entry name" value="RESPONSE_REGULATORY"/>
    <property type="match status" value="1"/>
</dbReference>
<dbReference type="Gene3D" id="3.40.50.2300">
    <property type="match status" value="1"/>
</dbReference>
<reference evidence="5" key="2">
    <citation type="submission" date="2011-03" db="EMBL/GenBank/DDBJ databases">
        <title>The complete genome of Desulfobacca acetoxidans DSM 11109.</title>
        <authorList>
            <consortium name="US DOE Joint Genome Institute (JGI-PGF)"/>
            <person name="Lucas S."/>
            <person name="Copeland A."/>
            <person name="Lapidus A."/>
            <person name="Bruce D."/>
            <person name="Goodwin L."/>
            <person name="Pitluck S."/>
            <person name="Peters L."/>
            <person name="Kyrpides N."/>
            <person name="Mavromatis K."/>
            <person name="Ivanova N."/>
            <person name="Ovchinnikova G."/>
            <person name="Teshima H."/>
            <person name="Detter J.C."/>
            <person name="Han C."/>
            <person name="Land M."/>
            <person name="Hauser L."/>
            <person name="Markowitz V."/>
            <person name="Cheng J.-F."/>
            <person name="Hugenholtz P."/>
            <person name="Woyke T."/>
            <person name="Wu D."/>
            <person name="Spring S."/>
            <person name="Schueler E."/>
            <person name="Brambilla E."/>
            <person name="Klenk H.-P."/>
            <person name="Eisen J.A."/>
        </authorList>
    </citation>
    <scope>NUCLEOTIDE SEQUENCE [LARGE SCALE GENOMIC DNA]</scope>
    <source>
        <strain evidence="5">ATCC 700848 / DSM 11109 / ASRB2</strain>
    </source>
</reference>
<name>F2NGU5_DESAR</name>
<dbReference type="AlphaFoldDB" id="F2NGU5"/>
<dbReference type="SMART" id="SM00448">
    <property type="entry name" value="REC"/>
    <property type="match status" value="1"/>
</dbReference>
<dbReference type="EMBL" id="CP002629">
    <property type="protein sequence ID" value="AEB08716.1"/>
    <property type="molecule type" value="Genomic_DNA"/>
</dbReference>
<gene>
    <name evidence="4" type="ordered locus">Desac_0838</name>
</gene>
<evidence type="ECO:0000256" key="1">
    <source>
        <dbReference type="ARBA" id="ARBA00022553"/>
    </source>
</evidence>
<evidence type="ECO:0000259" key="3">
    <source>
        <dbReference type="PROSITE" id="PS50110"/>
    </source>
</evidence>
<keyword evidence="1 2" id="KW-0597">Phosphoprotein</keyword>